<evidence type="ECO:0000256" key="6">
    <source>
        <dbReference type="SAM" id="MobiDB-lite"/>
    </source>
</evidence>
<dbReference type="RefSeq" id="WP_380057386.1">
    <property type="nucleotide sequence ID" value="NZ_JBHLTC010000053.1"/>
</dbReference>
<evidence type="ECO:0000256" key="1">
    <source>
        <dbReference type="ARBA" id="ARBA00022714"/>
    </source>
</evidence>
<dbReference type="Gene3D" id="3.90.380.10">
    <property type="entry name" value="Naphthalene 1,2-dioxygenase Alpha Subunit, Chain A, domain 1"/>
    <property type="match status" value="1"/>
</dbReference>
<dbReference type="PROSITE" id="PS51296">
    <property type="entry name" value="RIESKE"/>
    <property type="match status" value="1"/>
</dbReference>
<dbReference type="InterPro" id="IPR044043">
    <property type="entry name" value="VanA_C_cat"/>
</dbReference>
<evidence type="ECO:0000256" key="5">
    <source>
        <dbReference type="ARBA" id="ARBA00023014"/>
    </source>
</evidence>
<keyword evidence="5" id="KW-0411">Iron-sulfur</keyword>
<gene>
    <name evidence="8" type="ORF">ACFFGN_35320</name>
</gene>
<protein>
    <submittedName>
        <fullName evidence="8">Rieske 2Fe-2S domain-containing protein</fullName>
    </submittedName>
</protein>
<dbReference type="SUPFAM" id="SSF50022">
    <property type="entry name" value="ISP domain"/>
    <property type="match status" value="1"/>
</dbReference>
<accession>A0ABV6QXM5</accession>
<dbReference type="SUPFAM" id="SSF55961">
    <property type="entry name" value="Bet v1-like"/>
    <property type="match status" value="1"/>
</dbReference>
<feature type="region of interest" description="Disordered" evidence="6">
    <location>
        <begin position="333"/>
        <end position="361"/>
    </location>
</feature>
<dbReference type="InterPro" id="IPR017941">
    <property type="entry name" value="Rieske_2Fe-2S"/>
</dbReference>
<dbReference type="InterPro" id="IPR050584">
    <property type="entry name" value="Cholesterol_7-desaturase"/>
</dbReference>
<evidence type="ECO:0000313" key="9">
    <source>
        <dbReference type="Proteomes" id="UP001589890"/>
    </source>
</evidence>
<sequence length="361" mass="40276">MEPTSRRQQAEQALLHAWFPVARSIDLGQPQAATLLGEKLVVYRTAAGTPVVQSRRCPHRGADLSQGTVIKDDIACPYHGWRFSAESGACSFIPSLTDQTRIPPRAEVKTYPAVERFEHVWTVLDEPTYPMYDPPDWRDLHLKSAAATPIPASTGVAAAMENFRDVAHFPFVHAVSMGEMPEVVERLVVDRDGVNIAMDRPLIAADGDWMVNGDCMMRYRCIAPGFASVIYDYERLGRRLLGVFPSPSSYESVLLFCVVAVGKGFQGTSLKDCVRFEEAVTWEDVAVVGKLDPPEVPWDEERIEVSVPADAFTLNYRAAFWTFVRRTRELIHDNPDGSSAHQHATRNLHPPRNRNASPSTD</sequence>
<keyword evidence="2" id="KW-0479">Metal-binding</keyword>
<keyword evidence="4" id="KW-0408">Iron</keyword>
<evidence type="ECO:0000256" key="4">
    <source>
        <dbReference type="ARBA" id="ARBA00023004"/>
    </source>
</evidence>
<dbReference type="Pfam" id="PF00355">
    <property type="entry name" value="Rieske"/>
    <property type="match status" value="1"/>
</dbReference>
<keyword evidence="3" id="KW-0560">Oxidoreductase</keyword>
<name>A0ABV6QXM5_9ACTN</name>
<keyword evidence="1" id="KW-0001">2Fe-2S</keyword>
<dbReference type="Proteomes" id="UP001589890">
    <property type="component" value="Unassembled WGS sequence"/>
</dbReference>
<dbReference type="EMBL" id="JBHLTC010000053">
    <property type="protein sequence ID" value="MFC0629390.1"/>
    <property type="molecule type" value="Genomic_DNA"/>
</dbReference>
<feature type="domain" description="Rieske" evidence="7">
    <location>
        <begin position="18"/>
        <end position="122"/>
    </location>
</feature>
<evidence type="ECO:0000259" key="7">
    <source>
        <dbReference type="PROSITE" id="PS51296"/>
    </source>
</evidence>
<dbReference type="InterPro" id="IPR036922">
    <property type="entry name" value="Rieske_2Fe-2S_sf"/>
</dbReference>
<evidence type="ECO:0000256" key="2">
    <source>
        <dbReference type="ARBA" id="ARBA00022723"/>
    </source>
</evidence>
<feature type="compositionally biased region" description="Basic residues" evidence="6">
    <location>
        <begin position="343"/>
        <end position="352"/>
    </location>
</feature>
<evidence type="ECO:0000313" key="8">
    <source>
        <dbReference type="EMBL" id="MFC0629390.1"/>
    </source>
</evidence>
<dbReference type="PANTHER" id="PTHR21266:SF60">
    <property type="entry name" value="3-KETOSTEROID-9-ALPHA-MONOOXYGENASE, OXYGENASE COMPONENT"/>
    <property type="match status" value="1"/>
</dbReference>
<organism evidence="8 9">
    <name type="scientific">Kribbella deserti</name>
    <dbReference type="NCBI Taxonomy" id="1926257"/>
    <lineage>
        <taxon>Bacteria</taxon>
        <taxon>Bacillati</taxon>
        <taxon>Actinomycetota</taxon>
        <taxon>Actinomycetes</taxon>
        <taxon>Propionibacteriales</taxon>
        <taxon>Kribbellaceae</taxon>
        <taxon>Kribbella</taxon>
    </lineage>
</organism>
<evidence type="ECO:0000256" key="3">
    <source>
        <dbReference type="ARBA" id="ARBA00023002"/>
    </source>
</evidence>
<keyword evidence="9" id="KW-1185">Reference proteome</keyword>
<proteinExistence type="predicted"/>
<dbReference type="Gene3D" id="2.102.10.10">
    <property type="entry name" value="Rieske [2Fe-2S] iron-sulphur domain"/>
    <property type="match status" value="1"/>
</dbReference>
<dbReference type="Pfam" id="PF19112">
    <property type="entry name" value="VanA_C"/>
    <property type="match status" value="1"/>
</dbReference>
<reference evidence="8 9" key="1">
    <citation type="submission" date="2024-09" db="EMBL/GenBank/DDBJ databases">
        <authorList>
            <person name="Sun Q."/>
            <person name="Mori K."/>
        </authorList>
    </citation>
    <scope>NUCLEOTIDE SEQUENCE [LARGE SCALE GENOMIC DNA]</scope>
    <source>
        <strain evidence="8 9">CGMCC 1.15906</strain>
    </source>
</reference>
<comment type="caution">
    <text evidence="8">The sequence shown here is derived from an EMBL/GenBank/DDBJ whole genome shotgun (WGS) entry which is preliminary data.</text>
</comment>
<dbReference type="PANTHER" id="PTHR21266">
    <property type="entry name" value="IRON-SULFUR DOMAIN CONTAINING PROTEIN"/>
    <property type="match status" value="1"/>
</dbReference>